<dbReference type="Pfam" id="PF00698">
    <property type="entry name" value="Acyl_transf_1"/>
    <property type="match status" value="1"/>
</dbReference>
<dbReference type="InterPro" id="IPR057326">
    <property type="entry name" value="KR_dom"/>
</dbReference>
<evidence type="ECO:0000256" key="8">
    <source>
        <dbReference type="ARBA" id="ARBA00023002"/>
    </source>
</evidence>
<evidence type="ECO:0000256" key="6">
    <source>
        <dbReference type="ARBA" id="ARBA00022824"/>
    </source>
</evidence>
<dbReference type="SMART" id="SM00826">
    <property type="entry name" value="PKS_DH"/>
    <property type="match status" value="1"/>
</dbReference>
<feature type="region of interest" description="C-terminal hotdog fold" evidence="11">
    <location>
        <begin position="1073"/>
        <end position="1237"/>
    </location>
</feature>
<dbReference type="SMART" id="SM00825">
    <property type="entry name" value="PKS_KS"/>
    <property type="match status" value="1"/>
</dbReference>
<keyword evidence="4" id="KW-0808">Transferase</keyword>
<feature type="transmembrane region" description="Helical" evidence="13">
    <location>
        <begin position="2225"/>
        <end position="2246"/>
    </location>
</feature>
<keyword evidence="5 13" id="KW-0812">Transmembrane</keyword>
<dbReference type="Pfam" id="PF21089">
    <property type="entry name" value="PKS_DH_N"/>
    <property type="match status" value="1"/>
</dbReference>
<evidence type="ECO:0000256" key="4">
    <source>
        <dbReference type="ARBA" id="ARBA00022679"/>
    </source>
</evidence>
<proteinExistence type="predicted"/>
<dbReference type="Pfam" id="PF00109">
    <property type="entry name" value="ketoacyl-synt"/>
    <property type="match status" value="1"/>
</dbReference>
<dbReference type="SMART" id="SM00823">
    <property type="entry name" value="PKS_PP"/>
    <property type="match status" value="1"/>
</dbReference>
<name>A0A8I2ZAW1_VERLO</name>
<evidence type="ECO:0000256" key="9">
    <source>
        <dbReference type="ARBA" id="ARBA00023136"/>
    </source>
</evidence>
<dbReference type="InterPro" id="IPR020807">
    <property type="entry name" value="PKS_DH"/>
</dbReference>
<dbReference type="InterPro" id="IPR020843">
    <property type="entry name" value="ER"/>
</dbReference>
<evidence type="ECO:0000256" key="1">
    <source>
        <dbReference type="ARBA" id="ARBA00004477"/>
    </source>
</evidence>
<dbReference type="Proteomes" id="UP000689129">
    <property type="component" value="Unassembled WGS sequence"/>
</dbReference>
<evidence type="ECO:0000256" key="13">
    <source>
        <dbReference type="SAM" id="Phobius"/>
    </source>
</evidence>
<dbReference type="CDD" id="cd00833">
    <property type="entry name" value="PKS"/>
    <property type="match status" value="1"/>
</dbReference>
<dbReference type="InterPro" id="IPR013154">
    <property type="entry name" value="ADH-like_N"/>
</dbReference>
<dbReference type="GO" id="GO:0031177">
    <property type="term" value="F:phosphopantetheine binding"/>
    <property type="evidence" value="ECO:0007669"/>
    <property type="project" value="InterPro"/>
</dbReference>
<evidence type="ECO:0000259" key="16">
    <source>
        <dbReference type="PROSITE" id="PS52019"/>
    </source>
</evidence>
<dbReference type="PROSITE" id="PS52004">
    <property type="entry name" value="KS3_2"/>
    <property type="match status" value="1"/>
</dbReference>
<comment type="subcellular location">
    <subcellularLocation>
        <location evidence="1">Endoplasmic reticulum membrane</location>
        <topology evidence="1">Multi-pass membrane protein</topology>
    </subcellularLocation>
</comment>
<keyword evidence="8" id="KW-0560">Oxidoreductase</keyword>
<dbReference type="InterPro" id="IPR049552">
    <property type="entry name" value="PKS_DH_N"/>
</dbReference>
<dbReference type="SMART" id="SM00829">
    <property type="entry name" value="PKS_ER"/>
    <property type="match status" value="1"/>
</dbReference>
<dbReference type="Pfam" id="PF02801">
    <property type="entry name" value="Ketoacyl-synt_C"/>
    <property type="match status" value="1"/>
</dbReference>
<evidence type="ECO:0000256" key="5">
    <source>
        <dbReference type="ARBA" id="ARBA00022692"/>
    </source>
</evidence>
<dbReference type="InterPro" id="IPR014030">
    <property type="entry name" value="Ketoacyl_synth_N"/>
</dbReference>
<dbReference type="Pfam" id="PF14765">
    <property type="entry name" value="PS-DH"/>
    <property type="match status" value="1"/>
</dbReference>
<dbReference type="InterPro" id="IPR013968">
    <property type="entry name" value="PKS_KR"/>
</dbReference>
<organism evidence="17 18">
    <name type="scientific">Verticillium longisporum</name>
    <name type="common">Verticillium dahliae var. longisporum</name>
    <dbReference type="NCBI Taxonomy" id="100787"/>
    <lineage>
        <taxon>Eukaryota</taxon>
        <taxon>Fungi</taxon>
        <taxon>Dikarya</taxon>
        <taxon>Ascomycota</taxon>
        <taxon>Pezizomycotina</taxon>
        <taxon>Sordariomycetes</taxon>
        <taxon>Hypocreomycetidae</taxon>
        <taxon>Glomerellales</taxon>
        <taxon>Plectosphaerellaceae</taxon>
        <taxon>Verticillium</taxon>
    </lineage>
</organism>
<dbReference type="PROSITE" id="PS50075">
    <property type="entry name" value="CARRIER"/>
    <property type="match status" value="1"/>
</dbReference>
<feature type="region of interest" description="N-terminal hotdog fold" evidence="11">
    <location>
        <begin position="914"/>
        <end position="1049"/>
    </location>
</feature>
<feature type="compositionally biased region" description="Low complexity" evidence="12">
    <location>
        <begin position="58"/>
        <end position="70"/>
    </location>
</feature>
<dbReference type="GO" id="GO:0044550">
    <property type="term" value="P:secondary metabolite biosynthetic process"/>
    <property type="evidence" value="ECO:0007669"/>
    <property type="project" value="TreeGrafter"/>
</dbReference>
<dbReference type="InterPro" id="IPR009081">
    <property type="entry name" value="PP-bd_ACP"/>
</dbReference>
<dbReference type="Pfam" id="PF13602">
    <property type="entry name" value="ADH_zinc_N_2"/>
    <property type="match status" value="1"/>
</dbReference>
<dbReference type="Pfam" id="PF08240">
    <property type="entry name" value="ADH_N"/>
    <property type="match status" value="1"/>
</dbReference>
<comment type="caution">
    <text evidence="11">Lacks conserved residue(s) required for the propagation of feature annotation.</text>
</comment>
<dbReference type="GO" id="GO:0016491">
    <property type="term" value="F:oxidoreductase activity"/>
    <property type="evidence" value="ECO:0007669"/>
    <property type="project" value="UniProtKB-KW"/>
</dbReference>
<feature type="compositionally biased region" description="Polar residues" evidence="12">
    <location>
        <begin position="7"/>
        <end position="17"/>
    </location>
</feature>
<dbReference type="InterPro" id="IPR014031">
    <property type="entry name" value="Ketoacyl_synth_C"/>
</dbReference>
<dbReference type="Pfam" id="PF16197">
    <property type="entry name" value="KAsynt_C_assoc"/>
    <property type="match status" value="1"/>
</dbReference>
<keyword evidence="3" id="KW-0597">Phosphoprotein</keyword>
<dbReference type="InterPro" id="IPR020841">
    <property type="entry name" value="PKS_Beta-ketoAc_synthase_dom"/>
</dbReference>
<dbReference type="PROSITE" id="PS52019">
    <property type="entry name" value="PKS_MFAS_DH"/>
    <property type="match status" value="1"/>
</dbReference>
<evidence type="ECO:0000259" key="15">
    <source>
        <dbReference type="PROSITE" id="PS52004"/>
    </source>
</evidence>
<dbReference type="SMART" id="SM00827">
    <property type="entry name" value="PKS_AT"/>
    <property type="match status" value="1"/>
</dbReference>
<dbReference type="InterPro" id="IPR024512">
    <property type="entry name" value="Ser_palmitoyltrfase_ssu-like"/>
</dbReference>
<dbReference type="InterPro" id="IPR056501">
    <property type="entry name" value="NAD-bd_HRPKS_sdrA"/>
</dbReference>
<protein>
    <submittedName>
        <fullName evidence="17">Reducing polyketide synthase PKS2 like protein</fullName>
    </submittedName>
</protein>
<dbReference type="GO" id="GO:0004312">
    <property type="term" value="F:fatty acid synthase activity"/>
    <property type="evidence" value="ECO:0007669"/>
    <property type="project" value="TreeGrafter"/>
</dbReference>
<keyword evidence="6" id="KW-0256">Endoplasmic reticulum</keyword>
<feature type="compositionally biased region" description="Polar residues" evidence="12">
    <location>
        <begin position="25"/>
        <end position="35"/>
    </location>
</feature>
<keyword evidence="7 13" id="KW-1133">Transmembrane helix</keyword>
<evidence type="ECO:0000256" key="2">
    <source>
        <dbReference type="ARBA" id="ARBA00022450"/>
    </source>
</evidence>
<keyword evidence="9 13" id="KW-0472">Membrane</keyword>
<feature type="region of interest" description="Disordered" evidence="12">
    <location>
        <begin position="1"/>
        <end position="94"/>
    </location>
</feature>
<dbReference type="EMBL" id="JAEMWZ010000359">
    <property type="protein sequence ID" value="KAG7121839.1"/>
    <property type="molecule type" value="Genomic_DNA"/>
</dbReference>
<dbReference type="InterPro" id="IPR049551">
    <property type="entry name" value="PKS_DH_C"/>
</dbReference>
<dbReference type="Pfam" id="PF23114">
    <property type="entry name" value="NAD-bd_HRPKS_sdrA"/>
    <property type="match status" value="1"/>
</dbReference>
<reference evidence="17" key="1">
    <citation type="journal article" date="2021" name="Mol. Plant Pathol.">
        <title>A 20-kb lineage-specific genomic region tames virulence in pathogenic amphidiploid Verticillium longisporum.</title>
        <authorList>
            <person name="Harting R."/>
            <person name="Starke J."/>
            <person name="Kusch H."/>
            <person name="Poggeler S."/>
            <person name="Maurus I."/>
            <person name="Schluter R."/>
            <person name="Landesfeind M."/>
            <person name="Bulla I."/>
            <person name="Nowrousian M."/>
            <person name="de Jonge R."/>
            <person name="Stahlhut G."/>
            <person name="Hoff K.J."/>
            <person name="Asshauer K.P."/>
            <person name="Thurmer A."/>
            <person name="Stanke M."/>
            <person name="Daniel R."/>
            <person name="Morgenstern B."/>
            <person name="Thomma B.P.H.J."/>
            <person name="Kronstad J.W."/>
            <person name="Braus-Stromeyer S.A."/>
            <person name="Braus G.H."/>
        </authorList>
    </citation>
    <scope>NUCLEOTIDE SEQUENCE</scope>
    <source>
        <strain evidence="17">Vl32</strain>
    </source>
</reference>
<feature type="domain" description="Carrier" evidence="14">
    <location>
        <begin position="2097"/>
        <end position="2174"/>
    </location>
</feature>
<accession>A0A8I2ZAW1</accession>
<dbReference type="InterPro" id="IPR032821">
    <property type="entry name" value="PKS_assoc"/>
</dbReference>
<evidence type="ECO:0000256" key="7">
    <source>
        <dbReference type="ARBA" id="ARBA00022989"/>
    </source>
</evidence>
<dbReference type="GO" id="GO:0006633">
    <property type="term" value="P:fatty acid biosynthetic process"/>
    <property type="evidence" value="ECO:0007669"/>
    <property type="project" value="TreeGrafter"/>
</dbReference>
<keyword evidence="2" id="KW-0596">Phosphopantetheine</keyword>
<evidence type="ECO:0000256" key="12">
    <source>
        <dbReference type="SAM" id="MobiDB-lite"/>
    </source>
</evidence>
<dbReference type="SMART" id="SM00822">
    <property type="entry name" value="PKS_KR"/>
    <property type="match status" value="1"/>
</dbReference>
<dbReference type="GO" id="GO:0005789">
    <property type="term" value="C:endoplasmic reticulum membrane"/>
    <property type="evidence" value="ECO:0007669"/>
    <property type="project" value="UniProtKB-SubCell"/>
</dbReference>
<evidence type="ECO:0000259" key="14">
    <source>
        <dbReference type="PROSITE" id="PS50075"/>
    </source>
</evidence>
<dbReference type="PANTHER" id="PTHR43775:SF13">
    <property type="entry name" value="POLYKETIDE SYNTHASE 1"/>
    <property type="match status" value="1"/>
</dbReference>
<keyword evidence="10" id="KW-0511">Multifunctional enzyme</keyword>
<dbReference type="InterPro" id="IPR050091">
    <property type="entry name" value="PKS_NRPS_Biosynth_Enz"/>
</dbReference>
<dbReference type="InterPro" id="IPR014043">
    <property type="entry name" value="Acyl_transferase_dom"/>
</dbReference>
<sequence length="2306" mass="248329">MAPGILSYSSRGTSPSASAGVRTPATHSHTSSVDSLSGLAVGPFDGRRLDGVRPDGPASRSSSSSGFSRASTDEHVDPGAFRNGSAGRRPSQDQSSMPIAIVGMACRLPGSVASPAEFWELCSRARTGFTPVPKERFNHDTFYHPNPGKTGTYHASGGNFLDVDLAAFDAPFFGLTEKEAISMDPQQRLLLECTFEALENAGIPKHSIVGEDVGVFIGGNFAEYESHLFRDSDTIPMHQATALRDNDSIRAVIRGSGINQDGKTPGITMPNGSAQEKLMRQVYRNAGLDPSDCGYVEAHGTGTKVGDPLEATAIHNVLGQGRTAKDPLFIGSVKSNIGHLEGASGIVAVIKAAMMLERNFLLPNHDFKTPNEKIPWSEWHLKVPATQRPFPRNKKYISVNNFGFGGTNAHVVLGKAPFPAKRSESWQSTRSATPDEKARSKKLFVVSANDKNSVAAVMKQMVIYLEQRPEIFQADLMKNVAYTLGSRRSLLPCRVAIPAADSFELIEALNGGKLVPGKESEPLRMGFVFTGQGAQWYGMGRELFEQYPIYAAAIARADDCLRAFGADWSLVEELNRDAKTSKVSEAHISQPSCTAVQLALTDLLTAWDIRPTAVVGHSSGEIGAAYAAGVISFEAAMSVAYHRGRMIPVLKQRFPDLKGAMMAVGGTKEEVQPIIDTIPNIRIACFNSPSSLTISGDSVGLDELFQVVEEKQMFNRRLQVDVGYHSHHMNLVAKEYRSAIETLPAPQKTAVRFHSSLHGVEIDGTECGSHYWVNNLTCPVRFAEAFETMLQPVGDHKTGVNMILELGPHSALQGPIKQILKEMSGPAAKVPYASALARKKDAVESAMDLAATLITKGAMLNMDAVNSPQSDALSMAKPPTLLTDLPRYAWNRQTRYWHESRMTRMHKHREGARSDIIGVEAIYSSDLEPTWRNMVHLDDLPWLRHHKVQGLTIFPFSGFVAMALEAAAQWSRRKEIALDRFELRDVNVAKPLALSDTADVEMTISLRPQQETSSAPTEAWYEFRICSWSQASGWTENCTGRVATQCHASNDVESAEQKAAWRQGAQALVSSLSDAVAIKEAGMYDSLAELGVGYGPAFQGIADCKASDVCSVGNIISPDVAQDMPNNYMTSMVLHPTFLESAIEMYWPVLGAGRESINTVYLPSSLSRMVVSADITALTKDAGSSLRAFCKAKFPAAASEPQPTKVSVLAASSEDSQDLILEIDGLTVSPLLDGAVETDSKPARELCYKIEWESVTSYEEKPLLSAADIVIIHGESNSQQLIANGLAIAIASVTGKLPEMGGLGEVATEGKLCVVLSEIDSPFLAAPTESQFTSVQKMLTTVQGALWVVRGAYAGSTSPESNMILGLSRTVRSEAVLPFATLDLDGASQLNDSEASSAIMKVFGLVFGVDASSPSRELEFMERRGEIFTPRIVHDEAMNEHVHRETNPDVVEAQPFGQGDRMLKMEFSVTGDVSHFVDDEAGQAPLADDEVEFEVKAVGVNLRDAVLAKGHVADAEKQAPGVEASGVITRIGSAVTSFCVGDAIAGLTFNSSAFATRARTSASRVFKFPETLSFKDAASLPLAYCTAHYALIDQVRLEAGQRVLVHAAGSGIGQAALHLAQDTGAEVFATVGSAEEKALVVGSFGVSEDHIFYSQDLSFGPAIRRVTANDGVDVVLNLLPGVESLRESWACLSRFGHLVDVERGDGNSGARVNLGQSNSNACFMSVDVFNLAQYRPKVMERLVASVAKLVRDGKVRSLATSMDYGISAIDEAFKALQSGPVFGKVVVVPQADEMVMATQSKTVGALLQAQATYVLIGGTGGLGRCMARWMVTHGARNLVLLSRRGSITDKVRVLIEEASAQGANIAVRSCDVADRASVDRLFTRQLDGLPPVRGAIHGAMVLKDVLFEKMTWSDYTTVVNSKVQGAWNVHEALMRQDAKLDFFIAISSASGAVGNRGQAAYAAANTYLNALVQHRLAQGLPATSLDLTAVSDAGYLADSGAERAAEVAKNLGSDSICEAEVLALIGAAISGKTSVCNEHVVTGMRITSTVQPFWTPDAKFKTMRIAAEEQAAAEAGGAGCAAVSLNASLRAARSEADAEAVVCAGLVDKIAAVLMMEPEELDVTRSLSHYPLDSLVAIEIRNFITRELEANMQVLELLSSGSIQTLTRTVYTATPHRSTNHHATETAVATANMSMITDFSRWLHLKQYQLEVTFCVYIFTPWEKFAFYTILFLLSSLTFIATVLYLPQHIAFIVGRAWFYMNGEHVDVVELTKEAVEGALHQTAGLVSTTAAALAGETAEAVVREL</sequence>
<dbReference type="CDD" id="cd05195">
    <property type="entry name" value="enoyl_red"/>
    <property type="match status" value="1"/>
</dbReference>
<feature type="domain" description="PKS/mFAS DH" evidence="16">
    <location>
        <begin position="914"/>
        <end position="1237"/>
    </location>
</feature>
<dbReference type="Pfam" id="PF08659">
    <property type="entry name" value="KR"/>
    <property type="match status" value="1"/>
</dbReference>
<evidence type="ECO:0000313" key="17">
    <source>
        <dbReference type="EMBL" id="KAG7121839.1"/>
    </source>
</evidence>
<evidence type="ECO:0000256" key="3">
    <source>
        <dbReference type="ARBA" id="ARBA00022553"/>
    </source>
</evidence>
<feature type="domain" description="Ketosynthase family 3 (KS3)" evidence="15">
    <location>
        <begin position="96"/>
        <end position="415"/>
    </location>
</feature>
<dbReference type="InterPro" id="IPR020806">
    <property type="entry name" value="PKS_PP-bd"/>
</dbReference>
<dbReference type="OrthoDB" id="329835at2759"/>
<dbReference type="Pfam" id="PF11779">
    <property type="entry name" value="SPT_ssu-like"/>
    <property type="match status" value="1"/>
</dbReference>
<dbReference type="Pfam" id="PF23297">
    <property type="entry name" value="ACP_SdgA_C"/>
    <property type="match status" value="1"/>
</dbReference>
<dbReference type="InterPro" id="IPR049900">
    <property type="entry name" value="PKS_mFAS_DH"/>
</dbReference>
<evidence type="ECO:0000256" key="11">
    <source>
        <dbReference type="PROSITE-ProRule" id="PRU01363"/>
    </source>
</evidence>
<gene>
    <name evidence="17" type="ORF">HYQ45_014325</name>
</gene>
<evidence type="ECO:0000256" key="10">
    <source>
        <dbReference type="ARBA" id="ARBA00023268"/>
    </source>
</evidence>
<evidence type="ECO:0000313" key="18">
    <source>
        <dbReference type="Proteomes" id="UP000689129"/>
    </source>
</evidence>
<dbReference type="PANTHER" id="PTHR43775">
    <property type="entry name" value="FATTY ACID SYNTHASE"/>
    <property type="match status" value="1"/>
</dbReference>
<comment type="caution">
    <text evidence="17">The sequence shown here is derived from an EMBL/GenBank/DDBJ whole genome shotgun (WGS) entry which is preliminary data.</text>
</comment>